<comment type="similarity">
    <text evidence="1">Belongs to the ComF/GntX family.</text>
</comment>
<name>A0ABW1URV0_9LACO</name>
<keyword evidence="3" id="KW-1185">Reference proteome</keyword>
<dbReference type="InterPro" id="IPR000836">
    <property type="entry name" value="PRTase_dom"/>
</dbReference>
<evidence type="ECO:0000313" key="2">
    <source>
        <dbReference type="EMBL" id="MFC6315733.1"/>
    </source>
</evidence>
<protein>
    <submittedName>
        <fullName evidence="2">ComF family protein</fullName>
    </submittedName>
</protein>
<gene>
    <name evidence="2" type="ORF">ACFQHW_09180</name>
</gene>
<organism evidence="2 3">
    <name type="scientific">Lapidilactobacillus achengensis</name>
    <dbReference type="NCBI Taxonomy" id="2486000"/>
    <lineage>
        <taxon>Bacteria</taxon>
        <taxon>Bacillati</taxon>
        <taxon>Bacillota</taxon>
        <taxon>Bacilli</taxon>
        <taxon>Lactobacillales</taxon>
        <taxon>Lactobacillaceae</taxon>
        <taxon>Lapidilactobacillus</taxon>
    </lineage>
</organism>
<reference evidence="3" key="1">
    <citation type="journal article" date="2019" name="Int. J. Syst. Evol. Microbiol.">
        <title>The Global Catalogue of Microorganisms (GCM) 10K type strain sequencing project: providing services to taxonomists for standard genome sequencing and annotation.</title>
        <authorList>
            <consortium name="The Broad Institute Genomics Platform"/>
            <consortium name="The Broad Institute Genome Sequencing Center for Infectious Disease"/>
            <person name="Wu L."/>
            <person name="Ma J."/>
        </authorList>
    </citation>
    <scope>NUCLEOTIDE SEQUENCE [LARGE SCALE GENOMIC DNA]</scope>
    <source>
        <strain evidence="3">CCM 8897</strain>
    </source>
</reference>
<comment type="caution">
    <text evidence="2">The sequence shown here is derived from an EMBL/GenBank/DDBJ whole genome shotgun (WGS) entry which is preliminary data.</text>
</comment>
<evidence type="ECO:0000313" key="3">
    <source>
        <dbReference type="Proteomes" id="UP001596310"/>
    </source>
</evidence>
<dbReference type="InterPro" id="IPR029057">
    <property type="entry name" value="PRTase-like"/>
</dbReference>
<accession>A0ABW1URV0</accession>
<dbReference type="PANTHER" id="PTHR47505">
    <property type="entry name" value="DNA UTILIZATION PROTEIN YHGH"/>
    <property type="match status" value="1"/>
</dbReference>
<dbReference type="Gene3D" id="3.40.50.2020">
    <property type="match status" value="1"/>
</dbReference>
<dbReference type="PANTHER" id="PTHR47505:SF1">
    <property type="entry name" value="DNA UTILIZATION PROTEIN YHGH"/>
    <property type="match status" value="1"/>
</dbReference>
<evidence type="ECO:0000256" key="1">
    <source>
        <dbReference type="ARBA" id="ARBA00008007"/>
    </source>
</evidence>
<dbReference type="RefSeq" id="WP_164511178.1">
    <property type="nucleotide sequence ID" value="NZ_JBHSSM010000020.1"/>
</dbReference>
<dbReference type="CDD" id="cd06223">
    <property type="entry name" value="PRTases_typeI"/>
    <property type="match status" value="1"/>
</dbReference>
<dbReference type="EMBL" id="JBHSSM010000020">
    <property type="protein sequence ID" value="MFC6315733.1"/>
    <property type="molecule type" value="Genomic_DNA"/>
</dbReference>
<dbReference type="SUPFAM" id="SSF53271">
    <property type="entry name" value="PRTase-like"/>
    <property type="match status" value="1"/>
</dbReference>
<sequence>MAVCLLCGQSFTPRYSLKQLLVDRHWYLDRLCPLCFRGFQPLDRRHACPQCGRLSEQGQRCYDCQRWALTAELLTNRALFTYNEAMQAYFQQYKGVGDYRLRLVFAGHLQAAFTALPRQTLIIPIPTSPSHWTQRQFDPVLGLIESVCRPDRRLASQEQLQHQAQLTRQERLVSPQHFYCPQPCPSADQQRPVLLVDDIYTTGRTLRHGQAALRQAGYQGEITSLTVAR</sequence>
<dbReference type="InterPro" id="IPR051910">
    <property type="entry name" value="ComF/GntX_DNA_util-trans"/>
</dbReference>
<proteinExistence type="inferred from homology"/>
<dbReference type="Proteomes" id="UP001596310">
    <property type="component" value="Unassembled WGS sequence"/>
</dbReference>